<comment type="caution">
    <text evidence="1">The sequence shown here is derived from an EMBL/GenBank/DDBJ whole genome shotgun (WGS) entry which is preliminary data.</text>
</comment>
<reference evidence="1 2" key="1">
    <citation type="journal article" date="2020" name="Microorganisms">
        <title>Osmotic Adaptation and Compatible Solute Biosynthesis of Phototrophic Bacteria as Revealed from Genome Analyses.</title>
        <authorList>
            <person name="Imhoff J.F."/>
            <person name="Rahn T."/>
            <person name="Kunzel S."/>
            <person name="Keller A."/>
            <person name="Neulinger S.C."/>
        </authorList>
    </citation>
    <scope>NUCLEOTIDE SEQUENCE [LARGE SCALE GENOMIC DNA]</scope>
    <source>
        <strain evidence="1 2">DSM 9895</strain>
    </source>
</reference>
<protein>
    <submittedName>
        <fullName evidence="1">Uncharacterized protein</fullName>
    </submittedName>
</protein>
<organism evidence="1 2">
    <name type="scientific">Rhodovibrio sodomensis</name>
    <dbReference type="NCBI Taxonomy" id="1088"/>
    <lineage>
        <taxon>Bacteria</taxon>
        <taxon>Pseudomonadati</taxon>
        <taxon>Pseudomonadota</taxon>
        <taxon>Alphaproteobacteria</taxon>
        <taxon>Rhodospirillales</taxon>
        <taxon>Rhodovibrionaceae</taxon>
        <taxon>Rhodovibrio</taxon>
    </lineage>
</organism>
<dbReference type="Proteomes" id="UP001296873">
    <property type="component" value="Unassembled WGS sequence"/>
</dbReference>
<gene>
    <name evidence="1" type="ORF">CKO28_01460</name>
</gene>
<proteinExistence type="predicted"/>
<dbReference type="RefSeq" id="WP_200338767.1">
    <property type="nucleotide sequence ID" value="NZ_NRRL01000001.1"/>
</dbReference>
<dbReference type="EMBL" id="NRRL01000001">
    <property type="protein sequence ID" value="MBK1666712.1"/>
    <property type="molecule type" value="Genomic_DNA"/>
</dbReference>
<evidence type="ECO:0000313" key="1">
    <source>
        <dbReference type="EMBL" id="MBK1666712.1"/>
    </source>
</evidence>
<sequence length="144" mass="15763">MTQKKSTFLSDDPDNKTLERTWTVVFHDAVKVTIGNDGEIPTQLLRARGFNRANAHVAAVIASEHLQTPGAKRQVFAPLAPTGPEWLVYLGTEITVSADSIEQAIGYAWEDLNDTQLFPSGRDLDWSIVRVEDLNADDAAAKAA</sequence>
<accession>A0ABS1D9V7</accession>
<evidence type="ECO:0000313" key="2">
    <source>
        <dbReference type="Proteomes" id="UP001296873"/>
    </source>
</evidence>
<name>A0ABS1D9V7_9PROT</name>
<keyword evidence="2" id="KW-1185">Reference proteome</keyword>